<proteinExistence type="predicted"/>
<comment type="caution">
    <text evidence="1">The sequence shown here is derived from an EMBL/GenBank/DDBJ whole genome shotgun (WGS) entry which is preliminary data.</text>
</comment>
<gene>
    <name evidence="1" type="ORF">RRG08_014099</name>
</gene>
<organism evidence="1 2">
    <name type="scientific">Elysia crispata</name>
    <name type="common">lettuce slug</name>
    <dbReference type="NCBI Taxonomy" id="231223"/>
    <lineage>
        <taxon>Eukaryota</taxon>
        <taxon>Metazoa</taxon>
        <taxon>Spiralia</taxon>
        <taxon>Lophotrochozoa</taxon>
        <taxon>Mollusca</taxon>
        <taxon>Gastropoda</taxon>
        <taxon>Heterobranchia</taxon>
        <taxon>Euthyneura</taxon>
        <taxon>Panpulmonata</taxon>
        <taxon>Sacoglossa</taxon>
        <taxon>Placobranchoidea</taxon>
        <taxon>Plakobranchidae</taxon>
        <taxon>Elysia</taxon>
    </lineage>
</organism>
<evidence type="ECO:0000313" key="2">
    <source>
        <dbReference type="Proteomes" id="UP001283361"/>
    </source>
</evidence>
<reference evidence="1" key="1">
    <citation type="journal article" date="2023" name="G3 (Bethesda)">
        <title>A reference genome for the long-term kleptoplast-retaining sea slug Elysia crispata morphotype clarki.</title>
        <authorList>
            <person name="Eastman K.E."/>
            <person name="Pendleton A.L."/>
            <person name="Shaikh M.A."/>
            <person name="Suttiyut T."/>
            <person name="Ogas R."/>
            <person name="Tomko P."/>
            <person name="Gavelis G."/>
            <person name="Widhalm J.R."/>
            <person name="Wisecaver J.H."/>
        </authorList>
    </citation>
    <scope>NUCLEOTIDE SEQUENCE</scope>
    <source>
        <strain evidence="1">ECLA1</strain>
    </source>
</reference>
<protein>
    <submittedName>
        <fullName evidence="1">Uncharacterized protein</fullName>
    </submittedName>
</protein>
<accession>A0AAE0XQT0</accession>
<sequence length="73" mass="8139">MRTSVLGFIPGYQRTAGVSRCIPGERSPILRKLEMPVFVVFAGVTVDFVWRTAQLRPGDQTFPNKSSVVVRKS</sequence>
<dbReference type="AlphaFoldDB" id="A0AAE0XQT0"/>
<evidence type="ECO:0000313" key="1">
    <source>
        <dbReference type="EMBL" id="KAK3703892.1"/>
    </source>
</evidence>
<name>A0AAE0XQT0_9GAST</name>
<dbReference type="EMBL" id="JAWDGP010007816">
    <property type="protein sequence ID" value="KAK3703892.1"/>
    <property type="molecule type" value="Genomic_DNA"/>
</dbReference>
<keyword evidence="2" id="KW-1185">Reference proteome</keyword>
<dbReference type="Proteomes" id="UP001283361">
    <property type="component" value="Unassembled WGS sequence"/>
</dbReference>